<keyword evidence="2" id="KW-1185">Reference proteome</keyword>
<name>A0ACD4RBH0_9BACI</name>
<sequence>METYKNCQSCGMPLSRDEHGGGTEANGTKSNKYCSHCYQNGAFTMPDITSDEMKEKVKGKIKEFGFPGFLAGLFTRNIHKLERWK</sequence>
<proteinExistence type="predicted"/>
<evidence type="ECO:0000313" key="1">
    <source>
        <dbReference type="EMBL" id="WHZ57789.1"/>
    </source>
</evidence>
<organism evidence="1 2">
    <name type="scientific">Metabacillus hrfriensis</name>
    <dbReference type="NCBI Taxonomy" id="3048891"/>
    <lineage>
        <taxon>Bacteria</taxon>
        <taxon>Bacillati</taxon>
        <taxon>Bacillota</taxon>
        <taxon>Bacilli</taxon>
        <taxon>Bacillales</taxon>
        <taxon>Bacillaceae</taxon>
        <taxon>Metabacillus</taxon>
    </lineage>
</organism>
<protein>
    <submittedName>
        <fullName evidence="1">Zinc ribbon domain-containing protein</fullName>
    </submittedName>
</protein>
<dbReference type="Proteomes" id="UP001226091">
    <property type="component" value="Chromosome"/>
</dbReference>
<reference evidence="2" key="1">
    <citation type="journal article" date="2025" name="Aquaculture">
        <title>Assessment of the bioflocculant production and safety properties of Metabacillus hrfriensis sp. nov. based on phenotypic and whole-genome sequencing analysis.</title>
        <authorList>
            <person name="Zhang R."/>
            <person name="Zhao Z."/>
            <person name="Luo L."/>
            <person name="Wang S."/>
            <person name="Guo K."/>
            <person name="Xu W."/>
        </authorList>
    </citation>
    <scope>NUCLEOTIDE SEQUENCE [LARGE SCALE GENOMIC DNA]</scope>
    <source>
        <strain evidence="2">CT-WN-B3</strain>
    </source>
</reference>
<accession>A0ACD4RBH0</accession>
<gene>
    <name evidence="1" type="ORF">QLQ22_24650</name>
</gene>
<evidence type="ECO:0000313" key="2">
    <source>
        <dbReference type="Proteomes" id="UP001226091"/>
    </source>
</evidence>
<dbReference type="EMBL" id="CP126116">
    <property type="protein sequence ID" value="WHZ57789.1"/>
    <property type="molecule type" value="Genomic_DNA"/>
</dbReference>